<feature type="coiled-coil region" evidence="1">
    <location>
        <begin position="99"/>
        <end position="133"/>
    </location>
</feature>
<gene>
    <name evidence="3" type="primary">LOC105904501</name>
</gene>
<protein>
    <submittedName>
        <fullName evidence="3">Nuclear mitotic apparatus protein 1</fullName>
    </submittedName>
</protein>
<keyword evidence="2" id="KW-1185">Reference proteome</keyword>
<dbReference type="Proteomes" id="UP000515152">
    <property type="component" value="Unplaced"/>
</dbReference>
<dbReference type="GeneID" id="105904501"/>
<dbReference type="AlphaFoldDB" id="A0A8M1KGM3"/>
<name>A0A8M1KGM3_CLUHA</name>
<proteinExistence type="predicted"/>
<organism evidence="2 3">
    <name type="scientific">Clupea harengus</name>
    <name type="common">Atlantic herring</name>
    <dbReference type="NCBI Taxonomy" id="7950"/>
    <lineage>
        <taxon>Eukaryota</taxon>
        <taxon>Metazoa</taxon>
        <taxon>Chordata</taxon>
        <taxon>Craniata</taxon>
        <taxon>Vertebrata</taxon>
        <taxon>Euteleostomi</taxon>
        <taxon>Actinopterygii</taxon>
        <taxon>Neopterygii</taxon>
        <taxon>Teleostei</taxon>
        <taxon>Clupei</taxon>
        <taxon>Clupeiformes</taxon>
        <taxon>Clupeoidei</taxon>
        <taxon>Clupeidae</taxon>
        <taxon>Clupea</taxon>
    </lineage>
</organism>
<evidence type="ECO:0000313" key="2">
    <source>
        <dbReference type="Proteomes" id="UP000515152"/>
    </source>
</evidence>
<evidence type="ECO:0000256" key="1">
    <source>
        <dbReference type="SAM" id="Coils"/>
    </source>
</evidence>
<accession>A0A8M1KGM3</accession>
<reference evidence="3" key="1">
    <citation type="submission" date="2025-08" db="UniProtKB">
        <authorList>
            <consortium name="RefSeq"/>
        </authorList>
    </citation>
    <scope>IDENTIFICATION</scope>
</reference>
<sequence>MASGLFHLQSQDYNTELELVSMFRHINENESGYYLNENIECFLSGKTLLDKSSSSSSSDVGSPFLNRKTSVRFLELSTVASNAVSSPIQELMSTPQYQLSRLRRQVVQEEQARDELEKELSTYMSRIQEKGLERAC</sequence>
<dbReference type="OrthoDB" id="8959119at2759"/>
<keyword evidence="1" id="KW-0175">Coiled coil</keyword>
<dbReference type="RefSeq" id="XP_042563226.1">
    <property type="nucleotide sequence ID" value="XM_042707292.1"/>
</dbReference>
<dbReference type="KEGG" id="char:105904501"/>
<evidence type="ECO:0000313" key="3">
    <source>
        <dbReference type="RefSeq" id="XP_042563226.1"/>
    </source>
</evidence>